<gene>
    <name evidence="2" type="ORF">COV59_02285</name>
</gene>
<name>A0A2H0N505_9BACT</name>
<evidence type="ECO:0008006" key="4">
    <source>
        <dbReference type="Google" id="ProtNLM"/>
    </source>
</evidence>
<keyword evidence="1" id="KW-0812">Transmembrane</keyword>
<evidence type="ECO:0000256" key="1">
    <source>
        <dbReference type="SAM" id="Phobius"/>
    </source>
</evidence>
<accession>A0A2H0N505</accession>
<organism evidence="2 3">
    <name type="scientific">Candidatus Magasanikbacteria bacterium CG11_big_fil_rev_8_21_14_0_20_39_34</name>
    <dbReference type="NCBI Taxonomy" id="1974653"/>
    <lineage>
        <taxon>Bacteria</taxon>
        <taxon>Candidatus Magasanikiibacteriota</taxon>
    </lineage>
</organism>
<proteinExistence type="predicted"/>
<feature type="transmembrane region" description="Helical" evidence="1">
    <location>
        <begin position="37"/>
        <end position="57"/>
    </location>
</feature>
<keyword evidence="1" id="KW-1133">Transmembrane helix</keyword>
<evidence type="ECO:0000313" key="2">
    <source>
        <dbReference type="EMBL" id="PIR03989.1"/>
    </source>
</evidence>
<feature type="transmembrane region" description="Helical" evidence="1">
    <location>
        <begin position="7"/>
        <end position="25"/>
    </location>
</feature>
<dbReference type="Proteomes" id="UP000229600">
    <property type="component" value="Unassembled WGS sequence"/>
</dbReference>
<evidence type="ECO:0000313" key="3">
    <source>
        <dbReference type="Proteomes" id="UP000229600"/>
    </source>
</evidence>
<comment type="caution">
    <text evidence="2">The sequence shown here is derived from an EMBL/GenBank/DDBJ whole genome shotgun (WGS) entry which is preliminary data.</text>
</comment>
<sequence>MHYQHKQIGYLMIYMLSGISILFLWSIKISGFNPLTFIGMFVVFGIVFSFTSLSVTIDQQFLKIQFGYGLYKKSFILSEITSVKEVKNHWYYGYGVRVWWWPYMWIYNVSGFDAVEIILKNGRRYRVGTDEPQKLAEALRRSIL</sequence>
<dbReference type="EMBL" id="PCWN01000007">
    <property type="protein sequence ID" value="PIR03989.1"/>
    <property type="molecule type" value="Genomic_DNA"/>
</dbReference>
<keyword evidence="1" id="KW-0472">Membrane</keyword>
<dbReference type="AlphaFoldDB" id="A0A2H0N505"/>
<protein>
    <recommendedName>
        <fullName evidence="4">DUF304 domain-containing protein</fullName>
    </recommendedName>
</protein>
<reference evidence="2 3" key="1">
    <citation type="submission" date="2017-09" db="EMBL/GenBank/DDBJ databases">
        <title>Depth-based differentiation of microbial function through sediment-hosted aquifers and enrichment of novel symbionts in the deep terrestrial subsurface.</title>
        <authorList>
            <person name="Probst A.J."/>
            <person name="Ladd B."/>
            <person name="Jarett J.K."/>
            <person name="Geller-Mcgrath D.E."/>
            <person name="Sieber C.M."/>
            <person name="Emerson J.B."/>
            <person name="Anantharaman K."/>
            <person name="Thomas B.C."/>
            <person name="Malmstrom R."/>
            <person name="Stieglmeier M."/>
            <person name="Klingl A."/>
            <person name="Woyke T."/>
            <person name="Ryan C.M."/>
            <person name="Banfield J.F."/>
        </authorList>
    </citation>
    <scope>NUCLEOTIDE SEQUENCE [LARGE SCALE GENOMIC DNA]</scope>
    <source>
        <strain evidence="2">CG11_big_fil_rev_8_21_14_0_20_39_34</strain>
    </source>
</reference>